<evidence type="ECO:0000256" key="1">
    <source>
        <dbReference type="SAM" id="MobiDB-lite"/>
    </source>
</evidence>
<dbReference type="GO" id="GO:0032991">
    <property type="term" value="C:protein-containing complex"/>
    <property type="evidence" value="ECO:0007669"/>
    <property type="project" value="UniProtKB-ARBA"/>
</dbReference>
<evidence type="ECO:0008006" key="4">
    <source>
        <dbReference type="Google" id="ProtNLM"/>
    </source>
</evidence>
<keyword evidence="3" id="KW-1185">Reference proteome</keyword>
<dbReference type="EMBL" id="JAWZYT010001695">
    <property type="protein sequence ID" value="KAK4309930.1"/>
    <property type="molecule type" value="Genomic_DNA"/>
</dbReference>
<reference evidence="2" key="1">
    <citation type="submission" date="2023-11" db="EMBL/GenBank/DDBJ databases">
        <title>Genome assemblies of two species of porcelain crab, Petrolisthes cinctipes and Petrolisthes manimaculis (Anomura: Porcellanidae).</title>
        <authorList>
            <person name="Angst P."/>
        </authorList>
    </citation>
    <scope>NUCLEOTIDE SEQUENCE</scope>
    <source>
        <strain evidence="2">PB745_02</strain>
        <tissue evidence="2">Gill</tissue>
    </source>
</reference>
<dbReference type="Gene3D" id="3.40.50.410">
    <property type="entry name" value="von Willebrand factor, type A domain"/>
    <property type="match status" value="1"/>
</dbReference>
<dbReference type="Proteomes" id="UP001292094">
    <property type="component" value="Unassembled WGS sequence"/>
</dbReference>
<evidence type="ECO:0000313" key="2">
    <source>
        <dbReference type="EMBL" id="KAK4309930.1"/>
    </source>
</evidence>
<evidence type="ECO:0000313" key="3">
    <source>
        <dbReference type="Proteomes" id="UP001292094"/>
    </source>
</evidence>
<gene>
    <name evidence="2" type="ORF">Pmani_018483</name>
</gene>
<dbReference type="InterPro" id="IPR036465">
    <property type="entry name" value="vWFA_dom_sf"/>
</dbReference>
<comment type="caution">
    <text evidence="2">The sequence shown here is derived from an EMBL/GenBank/DDBJ whole genome shotgun (WGS) entry which is preliminary data.</text>
</comment>
<feature type="compositionally biased region" description="Basic and acidic residues" evidence="1">
    <location>
        <begin position="11"/>
        <end position="32"/>
    </location>
</feature>
<dbReference type="AlphaFoldDB" id="A0AAE1PJQ0"/>
<proteinExistence type="predicted"/>
<name>A0AAE1PJQ0_9EUCA</name>
<feature type="region of interest" description="Disordered" evidence="1">
    <location>
        <begin position="1"/>
        <end position="79"/>
    </location>
</feature>
<sequence length="1196" mass="137146">MKRIFSAFGYKNEDEQKEDSSIIKPVAEKSHDSSVTPMTSGAGNESHNSSVSDPKASNESPVAGKKSHTSPSESDRRRRQRRVMMMRKMMRYRRGDYSDSDEDHFDFTDMELMDDDMMFEHHMDYYMMFHGSRHKPHKPYKRKEISVDDKQRKWELPSIVKPDLDNEITDSAEDMEVELVDTGVVINTDLYTLTVNEGEHHSILKMPCMLPDELQDVKQKQQEEKHTFNLVMIDTSGSMYRYWKQLYNGWNKHVAPVLKGRTAIYTFSSEVKLRREGTELVEEDLDGYCTNLTGALQKVAEEVYTCREKFIKVFLITDGSHTTTQVQPDTVLDQLWAPPCKVVDMFVVGAGSDFPVQYSITLRSRLHNGNSSLPSIFWPKEPSEMEEQLASIGEHISKLTRSVELSQEGFILPGTETKTAFHLDEWVYFPCGPEALQNMTISTGHLRGQLKLDVLGATPGILIKAFRQWNSILIQLHNSKKKLPDNTIPFMESLFKVSMDACTQFPTSITTRLERKTLVTHQTNFKTMMNKLRVVLTKVSYRNEIELAENILSTTVGGGKYESKVLTLKGHTDEEYREDCENFLKVLTDNHEAIDAQVVNPDDCCHILLTSTLSDLQDSAFPRLTEELNKFEFLKEFTISGVGVFIPMRDSITLNPWSISVQATLKPPFNVVSQKAMESSAHIMPVEGKNKEIQLTADDESTRFNAVIPVFPPEVASVMKHIVRTRLFAMCTTFAILKNPHIIDFNVHFAALGVLWVRMLHEYPTLPRPEHIKHRIQSIEATAKLYVNRPSYANYWMILKQNTPQGLMTESTEEVNGKTIKCESLIKPMFILHLMRQQEDIKMETMVHIIKMILLEYIGRCLSQYKLSENNAIPFTDFFSPDLVGEEKRQQWRAGYLDSLLINTDSNRKIHLQDFYLKEKAKKAAKKIAVQEMKKMKESETFKIRIDLDTEKTAKLRNVTAAGDVSWATLRTYVGELDLPEETVQKVFSKESLTTYVVHALTYRNSRKRLQNSLPSYQEALDMANSAVQYENKSLVSGDLLQQITKIITKSWLQEYTSAHNDVVQPMTKEQIVAEAQQRGIEVTLDTFDQVYRHYRPSTGLVGNACLSHACPFYLKPDRTYNQHASIERLNTESPFPHAFHKTAYLHRQDTLPNALANLESGVYRPPRGPQAPLPHERVTQLERKMASLQTQYKTN</sequence>
<dbReference type="CDD" id="cd00198">
    <property type="entry name" value="vWFA"/>
    <property type="match status" value="1"/>
</dbReference>
<dbReference type="SUPFAM" id="SSF53300">
    <property type="entry name" value="vWA-like"/>
    <property type="match status" value="1"/>
</dbReference>
<organism evidence="2 3">
    <name type="scientific">Petrolisthes manimaculis</name>
    <dbReference type="NCBI Taxonomy" id="1843537"/>
    <lineage>
        <taxon>Eukaryota</taxon>
        <taxon>Metazoa</taxon>
        <taxon>Ecdysozoa</taxon>
        <taxon>Arthropoda</taxon>
        <taxon>Crustacea</taxon>
        <taxon>Multicrustacea</taxon>
        <taxon>Malacostraca</taxon>
        <taxon>Eumalacostraca</taxon>
        <taxon>Eucarida</taxon>
        <taxon>Decapoda</taxon>
        <taxon>Pleocyemata</taxon>
        <taxon>Anomura</taxon>
        <taxon>Galatheoidea</taxon>
        <taxon>Porcellanidae</taxon>
        <taxon>Petrolisthes</taxon>
    </lineage>
</organism>
<feature type="compositionally biased region" description="Polar residues" evidence="1">
    <location>
        <begin position="33"/>
        <end position="60"/>
    </location>
</feature>
<protein>
    <recommendedName>
        <fullName evidence="4">VWFA domain-containing protein</fullName>
    </recommendedName>
</protein>
<accession>A0AAE1PJQ0</accession>